<organism evidence="8 9">
    <name type="scientific">Aspergillus taichungensis</name>
    <dbReference type="NCBI Taxonomy" id="482145"/>
    <lineage>
        <taxon>Eukaryota</taxon>
        <taxon>Fungi</taxon>
        <taxon>Dikarya</taxon>
        <taxon>Ascomycota</taxon>
        <taxon>Pezizomycotina</taxon>
        <taxon>Eurotiomycetes</taxon>
        <taxon>Eurotiomycetidae</taxon>
        <taxon>Eurotiales</taxon>
        <taxon>Aspergillaceae</taxon>
        <taxon>Aspergillus</taxon>
        <taxon>Aspergillus subgen. Circumdati</taxon>
    </lineage>
</organism>
<proteinExistence type="predicted"/>
<evidence type="ECO:0000313" key="9">
    <source>
        <dbReference type="Proteomes" id="UP000235023"/>
    </source>
</evidence>
<keyword evidence="4 6" id="KW-0472">Membrane</keyword>
<evidence type="ECO:0000256" key="5">
    <source>
        <dbReference type="SAM" id="MobiDB-lite"/>
    </source>
</evidence>
<comment type="subcellular location">
    <subcellularLocation>
        <location evidence="1">Membrane</location>
        <topology evidence="1">Multi-pass membrane protein</topology>
    </subcellularLocation>
</comment>
<evidence type="ECO:0000256" key="2">
    <source>
        <dbReference type="ARBA" id="ARBA00022692"/>
    </source>
</evidence>
<dbReference type="InterPro" id="IPR036259">
    <property type="entry name" value="MFS_trans_sf"/>
</dbReference>
<evidence type="ECO:0000256" key="6">
    <source>
        <dbReference type="SAM" id="Phobius"/>
    </source>
</evidence>
<dbReference type="Proteomes" id="UP000235023">
    <property type="component" value="Unassembled WGS sequence"/>
</dbReference>
<accession>A0A2J5I6U9</accession>
<dbReference type="PRINTS" id="PR01036">
    <property type="entry name" value="TCRTETB"/>
</dbReference>
<dbReference type="GO" id="GO:0022857">
    <property type="term" value="F:transmembrane transporter activity"/>
    <property type="evidence" value="ECO:0007669"/>
    <property type="project" value="InterPro"/>
</dbReference>
<name>A0A2J5I6U9_9EURO</name>
<feature type="transmembrane region" description="Helical" evidence="6">
    <location>
        <begin position="445"/>
        <end position="468"/>
    </location>
</feature>
<dbReference type="Gene3D" id="1.20.1250.20">
    <property type="entry name" value="MFS general substrate transporter like domains"/>
    <property type="match status" value="1"/>
</dbReference>
<dbReference type="GO" id="GO:0005886">
    <property type="term" value="C:plasma membrane"/>
    <property type="evidence" value="ECO:0007669"/>
    <property type="project" value="TreeGrafter"/>
</dbReference>
<evidence type="ECO:0000259" key="7">
    <source>
        <dbReference type="PROSITE" id="PS50850"/>
    </source>
</evidence>
<dbReference type="PANTHER" id="PTHR23501">
    <property type="entry name" value="MAJOR FACILITATOR SUPERFAMILY"/>
    <property type="match status" value="1"/>
</dbReference>
<feature type="transmembrane region" description="Helical" evidence="6">
    <location>
        <begin position="518"/>
        <end position="536"/>
    </location>
</feature>
<dbReference type="Gene3D" id="1.20.1720.10">
    <property type="entry name" value="Multidrug resistance protein D"/>
    <property type="match status" value="1"/>
</dbReference>
<feature type="region of interest" description="Disordered" evidence="5">
    <location>
        <begin position="1"/>
        <end position="38"/>
    </location>
</feature>
<feature type="transmembrane region" description="Helical" evidence="6">
    <location>
        <begin position="414"/>
        <end position="433"/>
    </location>
</feature>
<evidence type="ECO:0000256" key="1">
    <source>
        <dbReference type="ARBA" id="ARBA00004141"/>
    </source>
</evidence>
<feature type="transmembrane region" description="Helical" evidence="6">
    <location>
        <begin position="175"/>
        <end position="197"/>
    </location>
</feature>
<sequence length="555" mass="59318">MSRTTPEDSQVAGLVSEKDDGGILPAAEGQGDGTSADENTSGYLDGWAVRFLGMALMGSGFMLSLDNTILSTAIPRITSDFNSLNDIGWYGASYLVTQMSLLPTCGRIYTFYDVKWSYIVLMLIFELGSVICAVAQNSTMLIVGRAISGIGAAGLLSGAAVIVSYCVALRKRAMLMGMISAVYGVGSVSGPLIGGVITDNQKLTWRFCFWINLPFGAVGLALIWFALRSPPPAVKAGLPPMQKLRQLDMPGATVLVGSIVCLLLALQWGGIVYPWANSKVYGCLIGFVLVLALFLAMQIRDPNSCTIPLRLFRNRTVSAAGVFMFFLQLAIVVQTYYWPMYFQSVKGVSARDSGIQLLPLCISMSLTTLSAGWIISRIGYYVPFMWVGAPILAIGGGLFQIIRADSPASNWIGYQIVSGIGYGLCGQIPILAVQVVLDKEDVPTGCVLIMFFQCLGGALATSIAQNLFTDKLMQNLQKVKGVDGAAVVAAGAADFRRLVAPERLATVIDAYTGALKTVFLLALATAAIAFVMGLAIEWRRLPRDTKQSDSAMAAA</sequence>
<protein>
    <submittedName>
        <fullName evidence="8">Putative MFS toxin transporter</fullName>
    </submittedName>
</protein>
<feature type="transmembrane region" description="Helical" evidence="6">
    <location>
        <begin position="317"/>
        <end position="337"/>
    </location>
</feature>
<evidence type="ECO:0000256" key="3">
    <source>
        <dbReference type="ARBA" id="ARBA00022989"/>
    </source>
</evidence>
<gene>
    <name evidence="8" type="ORF">BDW42DRAFT_160406</name>
</gene>
<feature type="transmembrane region" description="Helical" evidence="6">
    <location>
        <begin position="247"/>
        <end position="266"/>
    </location>
</feature>
<feature type="transmembrane region" description="Helical" evidence="6">
    <location>
        <begin position="382"/>
        <end position="402"/>
    </location>
</feature>
<dbReference type="FunFam" id="1.20.1250.20:FF:000196">
    <property type="entry name" value="MFS toxin efflux pump (AflT)"/>
    <property type="match status" value="1"/>
</dbReference>
<feature type="domain" description="Major facilitator superfamily (MFS) profile" evidence="7">
    <location>
        <begin position="52"/>
        <end position="541"/>
    </location>
</feature>
<dbReference type="PANTHER" id="PTHR23501:SF199">
    <property type="entry name" value="MFS EFFLUX TRANSPORTER INPD-RELATED"/>
    <property type="match status" value="1"/>
</dbReference>
<feature type="transmembrane region" description="Helical" evidence="6">
    <location>
        <begin position="203"/>
        <end position="227"/>
    </location>
</feature>
<dbReference type="EMBL" id="KZ559503">
    <property type="protein sequence ID" value="PLN85684.1"/>
    <property type="molecule type" value="Genomic_DNA"/>
</dbReference>
<dbReference type="OrthoDB" id="10021397at2759"/>
<dbReference type="CDD" id="cd17502">
    <property type="entry name" value="MFS_Azr1_MDR_like"/>
    <property type="match status" value="1"/>
</dbReference>
<feature type="transmembrane region" description="Helical" evidence="6">
    <location>
        <begin position="142"/>
        <end position="168"/>
    </location>
</feature>
<evidence type="ECO:0000313" key="8">
    <source>
        <dbReference type="EMBL" id="PLN85684.1"/>
    </source>
</evidence>
<dbReference type="SUPFAM" id="SSF103473">
    <property type="entry name" value="MFS general substrate transporter"/>
    <property type="match status" value="1"/>
</dbReference>
<keyword evidence="9" id="KW-1185">Reference proteome</keyword>
<dbReference type="PROSITE" id="PS50850">
    <property type="entry name" value="MFS"/>
    <property type="match status" value="1"/>
</dbReference>
<feature type="transmembrane region" description="Helical" evidence="6">
    <location>
        <begin position="278"/>
        <end position="296"/>
    </location>
</feature>
<dbReference type="InterPro" id="IPR020846">
    <property type="entry name" value="MFS_dom"/>
</dbReference>
<keyword evidence="2 6" id="KW-0812">Transmembrane</keyword>
<evidence type="ECO:0000256" key="4">
    <source>
        <dbReference type="ARBA" id="ARBA00023136"/>
    </source>
</evidence>
<dbReference type="AlphaFoldDB" id="A0A2J5I6U9"/>
<reference evidence="9" key="1">
    <citation type="submission" date="2017-12" db="EMBL/GenBank/DDBJ databases">
        <authorList>
            <consortium name="DOE Joint Genome Institute"/>
            <person name="Mondo S.J."/>
            <person name="Kjaerbolling I."/>
            <person name="Vesth T.C."/>
            <person name="Frisvad J.C."/>
            <person name="Nybo J.L."/>
            <person name="Theobald S."/>
            <person name="Kuo A."/>
            <person name="Bowyer P."/>
            <person name="Matsuda Y."/>
            <person name="Lyhne E.K."/>
            <person name="Kogle M.E."/>
            <person name="Clum A."/>
            <person name="Lipzen A."/>
            <person name="Salamov A."/>
            <person name="Ngan C.Y."/>
            <person name="Daum C."/>
            <person name="Chiniquy J."/>
            <person name="Barry K."/>
            <person name="LaButti K."/>
            <person name="Haridas S."/>
            <person name="Simmons B.A."/>
            <person name="Magnuson J.K."/>
            <person name="Mortensen U.H."/>
            <person name="Larsen T.O."/>
            <person name="Grigoriev I.V."/>
            <person name="Baker S.E."/>
            <person name="Andersen M.R."/>
            <person name="Nordberg H.P."/>
            <person name="Cantor M.N."/>
            <person name="Hua S.X."/>
        </authorList>
    </citation>
    <scope>NUCLEOTIDE SEQUENCE [LARGE SCALE GENOMIC DNA]</scope>
    <source>
        <strain evidence="9">IBT 19404</strain>
    </source>
</reference>
<dbReference type="Pfam" id="PF07690">
    <property type="entry name" value="MFS_1"/>
    <property type="match status" value="1"/>
</dbReference>
<feature type="transmembrane region" description="Helical" evidence="6">
    <location>
        <begin position="357"/>
        <end position="375"/>
    </location>
</feature>
<keyword evidence="3 6" id="KW-1133">Transmembrane helix</keyword>
<dbReference type="InterPro" id="IPR011701">
    <property type="entry name" value="MFS"/>
</dbReference>
<feature type="transmembrane region" description="Helical" evidence="6">
    <location>
        <begin position="116"/>
        <end position="136"/>
    </location>
</feature>